<evidence type="ECO:0000259" key="1">
    <source>
        <dbReference type="Pfam" id="PF05699"/>
    </source>
</evidence>
<dbReference type="SUPFAM" id="SSF53098">
    <property type="entry name" value="Ribonuclease H-like"/>
    <property type="match status" value="1"/>
</dbReference>
<proteinExistence type="evidence at transcript level"/>
<accession>B4FGC5</accession>
<feature type="domain" description="HAT C-terminal dimerisation" evidence="1">
    <location>
        <begin position="116"/>
        <end position="202"/>
    </location>
</feature>
<dbReference type="PANTHER" id="PTHR23272:SF184">
    <property type="entry name" value="OS03G0311250 PROTEIN"/>
    <property type="match status" value="1"/>
</dbReference>
<dbReference type="GO" id="GO:0046983">
    <property type="term" value="F:protein dimerization activity"/>
    <property type="evidence" value="ECO:0007669"/>
    <property type="project" value="InterPro"/>
</dbReference>
<sequence>MPMEVKFLKYFEQISHVYCFATIFDPRKKLDGLQIALEGIGDALDMDFSDAFNHAKDDLFRVFGYYYKKYGESEIDSPAVEFGAEISDTSLTAHLWKRAKGKENVASSQRWNPNAELNHYLSTNFVGTDRALRGEKVKLLEWWRDHKYSFPVLSQFARDILVIPVSTVSSEATFSTVGRIIEERRSSLAPKTVEAITCLKDWNRAEERKQHQLEDPEIEFAAADLDID</sequence>
<dbReference type="AlphaFoldDB" id="B4FGC5"/>
<dbReference type="InterPro" id="IPR008906">
    <property type="entry name" value="HATC_C_dom"/>
</dbReference>
<protein>
    <recommendedName>
        <fullName evidence="1">HAT C-terminal dimerisation domain-containing protein</fullName>
    </recommendedName>
</protein>
<organism evidence="2">
    <name type="scientific">Zea mays</name>
    <name type="common">Maize</name>
    <dbReference type="NCBI Taxonomy" id="4577"/>
    <lineage>
        <taxon>Eukaryota</taxon>
        <taxon>Viridiplantae</taxon>
        <taxon>Streptophyta</taxon>
        <taxon>Embryophyta</taxon>
        <taxon>Tracheophyta</taxon>
        <taxon>Spermatophyta</taxon>
        <taxon>Magnoliopsida</taxon>
        <taxon>Liliopsida</taxon>
        <taxon>Poales</taxon>
        <taxon>Poaceae</taxon>
        <taxon>PACMAD clade</taxon>
        <taxon>Panicoideae</taxon>
        <taxon>Andropogonodae</taxon>
        <taxon>Andropogoneae</taxon>
        <taxon>Tripsacinae</taxon>
        <taxon>Zea</taxon>
    </lineage>
</organism>
<dbReference type="Pfam" id="PF05699">
    <property type="entry name" value="Dimer_Tnp_hAT"/>
    <property type="match status" value="1"/>
</dbReference>
<name>B4FGC5_MAIZE</name>
<dbReference type="InterPro" id="IPR012337">
    <property type="entry name" value="RNaseH-like_sf"/>
</dbReference>
<dbReference type="PANTHER" id="PTHR23272">
    <property type="entry name" value="BED FINGER-RELATED"/>
    <property type="match status" value="1"/>
</dbReference>
<reference evidence="2" key="1">
    <citation type="journal article" date="2009" name="PLoS Genet.">
        <title>Sequencing, mapping, and analysis of 27,455 maize full-length cDNAs.</title>
        <authorList>
            <person name="Soderlund C."/>
            <person name="Descour A."/>
            <person name="Kudrna D."/>
            <person name="Bomhoff M."/>
            <person name="Boyd L."/>
            <person name="Currie J."/>
            <person name="Angelova A."/>
            <person name="Collura K."/>
            <person name="Wissotski M."/>
            <person name="Ashley E."/>
            <person name="Morrow D."/>
            <person name="Fernandes J."/>
            <person name="Walbot V."/>
            <person name="Yu Y."/>
        </authorList>
    </citation>
    <scope>NUCLEOTIDE SEQUENCE</scope>
    <source>
        <strain evidence="2">B73</strain>
    </source>
</reference>
<dbReference type="EMBL" id="BT036163">
    <property type="protein sequence ID" value="ACF81168.1"/>
    <property type="molecule type" value="mRNA"/>
</dbReference>
<evidence type="ECO:0000313" key="2">
    <source>
        <dbReference type="EMBL" id="ACF81168.1"/>
    </source>
</evidence>